<dbReference type="AlphaFoldDB" id="A0A645A634"/>
<protein>
    <submittedName>
        <fullName evidence="1">Uncharacterized protein</fullName>
    </submittedName>
</protein>
<accession>A0A645A634</accession>
<comment type="caution">
    <text evidence="1">The sequence shown here is derived from an EMBL/GenBank/DDBJ whole genome shotgun (WGS) entry which is preliminary data.</text>
</comment>
<organism evidence="1">
    <name type="scientific">bioreactor metagenome</name>
    <dbReference type="NCBI Taxonomy" id="1076179"/>
    <lineage>
        <taxon>unclassified sequences</taxon>
        <taxon>metagenomes</taxon>
        <taxon>ecological metagenomes</taxon>
    </lineage>
</organism>
<gene>
    <name evidence="1" type="ORF">SDC9_95141</name>
</gene>
<proteinExistence type="predicted"/>
<sequence>MDMIQVQGVVADDKLPEIADEKLPVLVLKKRGSTLGRMVVTKHARHPRRTPWTRSIVCWKHDYCKPKG</sequence>
<name>A0A645A634_9ZZZZ</name>
<reference evidence="1" key="1">
    <citation type="submission" date="2019-08" db="EMBL/GenBank/DDBJ databases">
        <authorList>
            <person name="Kucharzyk K."/>
            <person name="Murdoch R.W."/>
            <person name="Higgins S."/>
            <person name="Loffler F."/>
        </authorList>
    </citation>
    <scope>NUCLEOTIDE SEQUENCE</scope>
</reference>
<dbReference type="EMBL" id="VSSQ01012089">
    <property type="protein sequence ID" value="MPM48416.1"/>
    <property type="molecule type" value="Genomic_DNA"/>
</dbReference>
<evidence type="ECO:0000313" key="1">
    <source>
        <dbReference type="EMBL" id="MPM48416.1"/>
    </source>
</evidence>